<evidence type="ECO:0000256" key="2">
    <source>
        <dbReference type="SAM" id="MobiDB-lite"/>
    </source>
</evidence>
<sequence>MSTVDKAKNKADKVAGQAKEKVGEATGDRGKRDEGRTDKVKSDLKDAGEKVKDAFKH</sequence>
<dbReference type="SUPFAM" id="SSF69047">
    <property type="entry name" value="Hypothetical protein YjbJ"/>
    <property type="match status" value="1"/>
</dbReference>
<dbReference type="Gene3D" id="1.10.1470.10">
    <property type="entry name" value="YjbJ"/>
    <property type="match status" value="1"/>
</dbReference>
<dbReference type="AlphaFoldDB" id="A0A7X6L3A2"/>
<organism evidence="4 5">
    <name type="scientific">Nocardia gamkensis</name>
    <dbReference type="NCBI Taxonomy" id="352869"/>
    <lineage>
        <taxon>Bacteria</taxon>
        <taxon>Bacillati</taxon>
        <taxon>Actinomycetota</taxon>
        <taxon>Actinomycetes</taxon>
        <taxon>Mycobacteriales</taxon>
        <taxon>Nocardiaceae</taxon>
        <taxon>Nocardia</taxon>
    </lineage>
</organism>
<dbReference type="InterPro" id="IPR036629">
    <property type="entry name" value="YjbJ_sf"/>
</dbReference>
<evidence type="ECO:0000313" key="5">
    <source>
        <dbReference type="Proteomes" id="UP000540698"/>
    </source>
</evidence>
<protein>
    <submittedName>
        <fullName evidence="4">CsbD family protein</fullName>
    </submittedName>
</protein>
<comment type="caution">
    <text evidence="4">The sequence shown here is derived from an EMBL/GenBank/DDBJ whole genome shotgun (WGS) entry which is preliminary data.</text>
</comment>
<gene>
    <name evidence="4" type="ORF">HGB38_12060</name>
</gene>
<dbReference type="EMBL" id="JAAXOS010000005">
    <property type="protein sequence ID" value="NKY26952.1"/>
    <property type="molecule type" value="Genomic_DNA"/>
</dbReference>
<evidence type="ECO:0000259" key="3">
    <source>
        <dbReference type="Pfam" id="PF05532"/>
    </source>
</evidence>
<evidence type="ECO:0000256" key="1">
    <source>
        <dbReference type="ARBA" id="ARBA00009129"/>
    </source>
</evidence>
<dbReference type="RefSeq" id="WP_040865702.1">
    <property type="nucleotide sequence ID" value="NZ_JAAXOS010000005.1"/>
</dbReference>
<accession>A0A7X6L3A2</accession>
<keyword evidence="5" id="KW-1185">Reference proteome</keyword>
<dbReference type="Proteomes" id="UP000540698">
    <property type="component" value="Unassembled WGS sequence"/>
</dbReference>
<name>A0A7X6L3A2_9NOCA</name>
<reference evidence="4 5" key="1">
    <citation type="submission" date="2020-04" db="EMBL/GenBank/DDBJ databases">
        <title>MicrobeNet Type strains.</title>
        <authorList>
            <person name="Nicholson A.C."/>
        </authorList>
    </citation>
    <scope>NUCLEOTIDE SEQUENCE [LARGE SCALE GENOMIC DNA]</scope>
    <source>
        <strain evidence="4 5">DSM 44956</strain>
    </source>
</reference>
<proteinExistence type="inferred from homology"/>
<feature type="region of interest" description="Disordered" evidence="2">
    <location>
        <begin position="1"/>
        <end position="57"/>
    </location>
</feature>
<feature type="domain" description="CsbD-like" evidence="3">
    <location>
        <begin position="5"/>
        <end position="57"/>
    </location>
</feature>
<dbReference type="Pfam" id="PF05532">
    <property type="entry name" value="CsbD"/>
    <property type="match status" value="1"/>
</dbReference>
<dbReference type="InterPro" id="IPR008462">
    <property type="entry name" value="CsbD"/>
</dbReference>
<evidence type="ECO:0000313" key="4">
    <source>
        <dbReference type="EMBL" id="NKY26952.1"/>
    </source>
</evidence>
<comment type="similarity">
    <text evidence="1">Belongs to the UPF0337 (CsbD) family.</text>
</comment>